<evidence type="ECO:0000256" key="6">
    <source>
        <dbReference type="PROSITE-ProRule" id="PRU00221"/>
    </source>
</evidence>
<dbReference type="Pfam" id="PF00400">
    <property type="entry name" value="WD40"/>
    <property type="match status" value="3"/>
</dbReference>
<feature type="compositionally biased region" description="Basic and acidic residues" evidence="7">
    <location>
        <begin position="658"/>
        <end position="686"/>
    </location>
</feature>
<dbReference type="GO" id="GO:0008270">
    <property type="term" value="F:zinc ion binding"/>
    <property type="evidence" value="ECO:0007669"/>
    <property type="project" value="UniProtKB-KW"/>
</dbReference>
<protein>
    <submittedName>
        <fullName evidence="8">Uncharacterized protein</fullName>
    </submittedName>
</protein>
<feature type="repeat" description="WD" evidence="6">
    <location>
        <begin position="273"/>
        <end position="315"/>
    </location>
</feature>
<feature type="region of interest" description="Disordered" evidence="7">
    <location>
        <begin position="498"/>
        <end position="551"/>
    </location>
</feature>
<feature type="compositionally biased region" description="Polar residues" evidence="7">
    <location>
        <begin position="894"/>
        <end position="904"/>
    </location>
</feature>
<feature type="compositionally biased region" description="Basic and acidic residues" evidence="7">
    <location>
        <begin position="1272"/>
        <end position="1282"/>
    </location>
</feature>
<dbReference type="SMART" id="SM00320">
    <property type="entry name" value="WD40"/>
    <property type="match status" value="4"/>
</dbReference>
<evidence type="ECO:0000256" key="1">
    <source>
        <dbReference type="ARBA" id="ARBA00022574"/>
    </source>
</evidence>
<dbReference type="PROSITE" id="PS50082">
    <property type="entry name" value="WD_REPEATS_2"/>
    <property type="match status" value="3"/>
</dbReference>
<name>A0A1V6QCU4_9EURO</name>
<dbReference type="GO" id="GO:0061700">
    <property type="term" value="C:GATOR2 complex"/>
    <property type="evidence" value="ECO:0007669"/>
    <property type="project" value="TreeGrafter"/>
</dbReference>
<keyword evidence="2" id="KW-0479">Metal-binding</keyword>
<reference evidence="9" key="1">
    <citation type="journal article" date="2017" name="Nat. Microbiol.">
        <title>Global analysis of biosynthetic gene clusters reveals vast potential of secondary metabolite production in Penicillium species.</title>
        <authorList>
            <person name="Nielsen J.C."/>
            <person name="Grijseels S."/>
            <person name="Prigent S."/>
            <person name="Ji B."/>
            <person name="Dainat J."/>
            <person name="Nielsen K.F."/>
            <person name="Frisvad J.C."/>
            <person name="Workman M."/>
            <person name="Nielsen J."/>
        </authorList>
    </citation>
    <scope>NUCLEOTIDE SEQUENCE [LARGE SCALE GENOMIC DNA]</scope>
    <source>
        <strain evidence="9">IBT 31811</strain>
    </source>
</reference>
<dbReference type="Proteomes" id="UP000191672">
    <property type="component" value="Unassembled WGS sequence"/>
</dbReference>
<feature type="compositionally biased region" description="Low complexity" evidence="7">
    <location>
        <begin position="1149"/>
        <end position="1174"/>
    </location>
</feature>
<feature type="repeat" description="WD" evidence="6">
    <location>
        <begin position="317"/>
        <end position="358"/>
    </location>
</feature>
<dbReference type="InterPro" id="IPR036322">
    <property type="entry name" value="WD40_repeat_dom_sf"/>
</dbReference>
<accession>A0A1V6QCU4</accession>
<feature type="compositionally biased region" description="Basic and acidic residues" evidence="7">
    <location>
        <begin position="831"/>
        <end position="846"/>
    </location>
</feature>
<dbReference type="InterPro" id="IPR001680">
    <property type="entry name" value="WD40_rpt"/>
</dbReference>
<evidence type="ECO:0000256" key="7">
    <source>
        <dbReference type="SAM" id="MobiDB-lite"/>
    </source>
</evidence>
<sequence>MGASGIVSHRRPHIDLQLSASSVVCPVWSLETLLNDVGPLRFALSGPSPSPSSATKVLESGCQCPGEVRALLRLEASKSTKQSCGWSPINQIQVATFNPPRFDVIGAREPQTVTHKTGIAITALDISPERTHAVIAGKEILKTIRVSPDHSSEEFNIRNAVISYASTHHETGVSMPHKDQLNVKDVKWSHGNFDRTIATAVANGRIVVYDLQRPGLQLCRFQGHNRQVHRLAFNPHFPSWLLSGSQDGSIRMWDLRAASANRGSSTCGSKHVYQGNSGAIRDVRWSPSDGVVFATASDSGAIQMWDYRKGNAPLMRIAAHDRPCFAVDWHPDGKHIVSGGTDRQVKVWDFSSSAERRQKPAFQFRTPQAVTNVRWRPPSWVGESPASGEWQSSQIVTSYDKEDPRVHLWDLRRPHVPFREFDRYDSPASDLLWRSKDLLWTVGEAGAFTQTDVRYAPAVINRRPMCSVAWSPNGEFVAFGQKRPRRRPLGVNAAEFLLHEEDEDSTDEKSLSQSPGDDIIDEGALATSLRHQNAKSATTRPSKSLGSTPPGAVDFTPVLPLDQALAKIATPAPSQLGTIATIPGATNDPEVFRYLASNYTPLMDEYRESRTQADILNSLIESLDHNAECADEVSLIKVAQTWRIVKFVILQELQRRAREQPAKGGLRDRTSKDGSLADRSREDGRHERAKSRLFKGVMEAVPEVESTSNMTTPLAKPLPDSPVMDSWSSTDDSHIPSLDDRGIVIDPLPPSVLSSHNGWGMSDLDVRHKSNPQPQVSSIDDAVLSEHLRDPTQEDLDNDQRSAPRAIAGKADWRRHGHTGFARENSEDDYDQRLEDKRAAIRDFKQYPKKPLTLESTMESNRPPPTERYGRHDSSESFPMFSTSTDSSHPSRSIAASYSSNGQLDVSRLPDAGQSSTTRRGSNLAPTREECEDELFETAITDSDQLHLQRPSSPPPLIKESIPLEPLGEISFPDDTNYRGTAPYSANDDILRVKIPLMPNGTDLKPWSIEAILKEAVRYYHSSSSSVDIQTAAHLLQKLHVLFHDCEQILPYEECEMVFKTYNEHLIRHSMDLEAAELRLSCVESYPAVYDYAQTDSFINVYCYTCQRPFENPKQDNTRCYRCSTPQAPCSICMCLEPPPEWATDRKQTQLTSSTLSSPNPDSETTSHDSSQSSVPTEPVSDSEMETLIPFSAPRPKGSAIWTWCQGCGHGGHLACITTWLGDVTMSEGGCATAGCTHDCGPGPRREINRQTLQAESKRRDSASRSSGAGLVKRDPWTKGESKAVEKVRGMLGVAGVAAATGGSGAGPVMSTNTTAAPTPVSSGAMSPKRVRLVTPTEQEQENGASARVDVISRE</sequence>
<dbReference type="InterPro" id="IPR019775">
    <property type="entry name" value="WD40_repeat_CS"/>
</dbReference>
<dbReference type="GO" id="GO:0005774">
    <property type="term" value="C:vacuolar membrane"/>
    <property type="evidence" value="ECO:0007669"/>
    <property type="project" value="TreeGrafter"/>
</dbReference>
<keyword evidence="3" id="KW-0677">Repeat</keyword>
<dbReference type="InterPro" id="IPR020472">
    <property type="entry name" value="WD40_PAC1"/>
</dbReference>
<dbReference type="PANTHER" id="PTHR46200">
    <property type="entry name" value="GATOR COMPLEX PROTEIN WDR24"/>
    <property type="match status" value="1"/>
</dbReference>
<evidence type="ECO:0000313" key="9">
    <source>
        <dbReference type="Proteomes" id="UP000191672"/>
    </source>
</evidence>
<dbReference type="GO" id="GO:0005829">
    <property type="term" value="C:cytosol"/>
    <property type="evidence" value="ECO:0007669"/>
    <property type="project" value="TreeGrafter"/>
</dbReference>
<feature type="compositionally biased region" description="Low complexity" evidence="7">
    <location>
        <begin position="882"/>
        <end position="893"/>
    </location>
</feature>
<gene>
    <name evidence="8" type="ORF">PENANT_c006G06770</name>
</gene>
<feature type="region of interest" description="Disordered" evidence="7">
    <location>
        <begin position="1302"/>
        <end position="1355"/>
    </location>
</feature>
<dbReference type="InterPro" id="IPR015943">
    <property type="entry name" value="WD40/YVTN_repeat-like_dom_sf"/>
</dbReference>
<proteinExistence type="predicted"/>
<keyword evidence="9" id="KW-1185">Reference proteome</keyword>
<keyword evidence="4" id="KW-0863">Zinc-finger</keyword>
<dbReference type="PRINTS" id="PR00320">
    <property type="entry name" value="GPROTEINBRPT"/>
</dbReference>
<feature type="region of interest" description="Disordered" evidence="7">
    <location>
        <begin position="790"/>
        <end position="964"/>
    </location>
</feature>
<evidence type="ECO:0000256" key="2">
    <source>
        <dbReference type="ARBA" id="ARBA00022723"/>
    </source>
</evidence>
<feature type="compositionally biased region" description="Polar residues" evidence="7">
    <location>
        <begin position="1310"/>
        <end position="1325"/>
    </location>
</feature>
<dbReference type="PANTHER" id="PTHR46200:SF1">
    <property type="entry name" value="GATOR COMPLEX PROTEIN WDR24"/>
    <property type="match status" value="1"/>
</dbReference>
<feature type="region of interest" description="Disordered" evidence="7">
    <location>
        <begin position="1253"/>
        <end position="1282"/>
    </location>
</feature>
<keyword evidence="5" id="KW-0862">Zinc</keyword>
<feature type="repeat" description="WD" evidence="6">
    <location>
        <begin position="221"/>
        <end position="263"/>
    </location>
</feature>
<dbReference type="GO" id="GO:0016239">
    <property type="term" value="P:positive regulation of macroautophagy"/>
    <property type="evidence" value="ECO:0007669"/>
    <property type="project" value="TreeGrafter"/>
</dbReference>
<feature type="region of interest" description="Disordered" evidence="7">
    <location>
        <begin position="1146"/>
        <end position="1184"/>
    </location>
</feature>
<dbReference type="SUPFAM" id="SSF50978">
    <property type="entry name" value="WD40 repeat-like"/>
    <property type="match status" value="1"/>
</dbReference>
<comment type="caution">
    <text evidence="8">The sequence shown here is derived from an EMBL/GenBank/DDBJ whole genome shotgun (WGS) entry which is preliminary data.</text>
</comment>
<evidence type="ECO:0000256" key="5">
    <source>
        <dbReference type="ARBA" id="ARBA00022833"/>
    </source>
</evidence>
<evidence type="ECO:0000256" key="3">
    <source>
        <dbReference type="ARBA" id="ARBA00022737"/>
    </source>
</evidence>
<evidence type="ECO:0000313" key="8">
    <source>
        <dbReference type="EMBL" id="OQD87033.1"/>
    </source>
</evidence>
<feature type="compositionally biased region" description="Basic and acidic residues" evidence="7">
    <location>
        <begin position="790"/>
        <end position="802"/>
    </location>
</feature>
<evidence type="ECO:0000256" key="4">
    <source>
        <dbReference type="ARBA" id="ARBA00022771"/>
    </source>
</evidence>
<dbReference type="PROSITE" id="PS50294">
    <property type="entry name" value="WD_REPEATS_REGION"/>
    <property type="match status" value="3"/>
</dbReference>
<dbReference type="GO" id="GO:1904263">
    <property type="term" value="P:positive regulation of TORC1 signaling"/>
    <property type="evidence" value="ECO:0007669"/>
    <property type="project" value="TreeGrafter"/>
</dbReference>
<dbReference type="PROSITE" id="PS00678">
    <property type="entry name" value="WD_REPEATS_1"/>
    <property type="match status" value="2"/>
</dbReference>
<dbReference type="EMBL" id="MDYN01000006">
    <property type="protein sequence ID" value="OQD87033.1"/>
    <property type="molecule type" value="Genomic_DNA"/>
</dbReference>
<dbReference type="InterPro" id="IPR037590">
    <property type="entry name" value="WDR24"/>
</dbReference>
<dbReference type="STRING" id="416450.A0A1V6QCU4"/>
<feature type="region of interest" description="Disordered" evidence="7">
    <location>
        <begin position="658"/>
        <end position="734"/>
    </location>
</feature>
<feature type="compositionally biased region" description="Polar residues" evidence="7">
    <location>
        <begin position="913"/>
        <end position="925"/>
    </location>
</feature>
<dbReference type="Gene3D" id="2.130.10.10">
    <property type="entry name" value="YVTN repeat-like/Quinoprotein amine dehydrogenase"/>
    <property type="match status" value="2"/>
</dbReference>
<organism evidence="8 9">
    <name type="scientific">Penicillium antarcticum</name>
    <dbReference type="NCBI Taxonomy" id="416450"/>
    <lineage>
        <taxon>Eukaryota</taxon>
        <taxon>Fungi</taxon>
        <taxon>Dikarya</taxon>
        <taxon>Ascomycota</taxon>
        <taxon>Pezizomycotina</taxon>
        <taxon>Eurotiomycetes</taxon>
        <taxon>Eurotiomycetidae</taxon>
        <taxon>Eurotiales</taxon>
        <taxon>Aspergillaceae</taxon>
        <taxon>Penicillium</taxon>
    </lineage>
</organism>
<keyword evidence="1 6" id="KW-0853">WD repeat</keyword>
<feature type="compositionally biased region" description="Polar residues" evidence="7">
    <location>
        <begin position="529"/>
        <end position="547"/>
    </location>
</feature>